<dbReference type="OrthoDB" id="1546079at2759"/>
<proteinExistence type="predicted"/>
<accession>A0A8J4RKH5</accession>
<evidence type="ECO:0000256" key="5">
    <source>
        <dbReference type="ARBA" id="ARBA00023085"/>
    </source>
</evidence>
<evidence type="ECO:0000256" key="1">
    <source>
        <dbReference type="ARBA" id="ARBA00004191"/>
    </source>
</evidence>
<comment type="pathway">
    <text evidence="2">Glycan metabolism; pectin degradation; 2-dehydro-3-deoxy-D-gluconate from pectin: step 1/5.</text>
</comment>
<dbReference type="GO" id="GO:0030599">
    <property type="term" value="F:pectinesterase activity"/>
    <property type="evidence" value="ECO:0007669"/>
    <property type="project" value="InterPro"/>
</dbReference>
<dbReference type="AlphaFoldDB" id="A0A8J4RKH5"/>
<evidence type="ECO:0000313" key="7">
    <source>
        <dbReference type="EMBL" id="KAF3975051.1"/>
    </source>
</evidence>
<dbReference type="InterPro" id="IPR011050">
    <property type="entry name" value="Pectin_lyase_fold/virulence"/>
</dbReference>
<keyword evidence="8" id="KW-1185">Reference proteome</keyword>
<keyword evidence="3" id="KW-0964">Secreted</keyword>
<evidence type="ECO:0000259" key="6">
    <source>
        <dbReference type="Pfam" id="PF01095"/>
    </source>
</evidence>
<dbReference type="EMBL" id="JRKL02000109">
    <property type="protein sequence ID" value="KAF3975051.1"/>
    <property type="molecule type" value="Genomic_DNA"/>
</dbReference>
<name>A0A8J4RKH5_9ROSI</name>
<comment type="caution">
    <text evidence="7">The sequence shown here is derived from an EMBL/GenBank/DDBJ whole genome shotgun (WGS) entry which is preliminary data.</text>
</comment>
<dbReference type="SUPFAM" id="SSF51126">
    <property type="entry name" value="Pectin lyase-like"/>
    <property type="match status" value="1"/>
</dbReference>
<keyword evidence="5" id="KW-0063">Aspartyl esterase</keyword>
<evidence type="ECO:0000313" key="8">
    <source>
        <dbReference type="Proteomes" id="UP000737018"/>
    </source>
</evidence>
<evidence type="ECO:0000256" key="2">
    <source>
        <dbReference type="ARBA" id="ARBA00005184"/>
    </source>
</evidence>
<dbReference type="GO" id="GO:0042545">
    <property type="term" value="P:cell wall modification"/>
    <property type="evidence" value="ECO:0007669"/>
    <property type="project" value="InterPro"/>
</dbReference>
<sequence length="66" mass="7300">MCNLLDACPIQNLLELYIYGFGFTAEELTVENTVKPTKQAVALAVSADRVAFYKCNFTGYQNTLCA</sequence>
<evidence type="ECO:0000256" key="3">
    <source>
        <dbReference type="ARBA" id="ARBA00022512"/>
    </source>
</evidence>
<comment type="subcellular location">
    <subcellularLocation>
        <location evidence="1">Secreted</location>
        <location evidence="1">Cell wall</location>
    </subcellularLocation>
</comment>
<evidence type="ECO:0000256" key="4">
    <source>
        <dbReference type="ARBA" id="ARBA00022801"/>
    </source>
</evidence>
<organism evidence="7 8">
    <name type="scientific">Castanea mollissima</name>
    <name type="common">Chinese chestnut</name>
    <dbReference type="NCBI Taxonomy" id="60419"/>
    <lineage>
        <taxon>Eukaryota</taxon>
        <taxon>Viridiplantae</taxon>
        <taxon>Streptophyta</taxon>
        <taxon>Embryophyta</taxon>
        <taxon>Tracheophyta</taxon>
        <taxon>Spermatophyta</taxon>
        <taxon>Magnoliopsida</taxon>
        <taxon>eudicotyledons</taxon>
        <taxon>Gunneridae</taxon>
        <taxon>Pentapetalae</taxon>
        <taxon>rosids</taxon>
        <taxon>fabids</taxon>
        <taxon>Fagales</taxon>
        <taxon>Fagaceae</taxon>
        <taxon>Castanea</taxon>
    </lineage>
</organism>
<keyword evidence="4" id="KW-0378">Hydrolase</keyword>
<feature type="domain" description="Pectinesterase catalytic" evidence="6">
    <location>
        <begin position="18"/>
        <end position="65"/>
    </location>
</feature>
<protein>
    <recommendedName>
        <fullName evidence="6">Pectinesterase catalytic domain-containing protein</fullName>
    </recommendedName>
</protein>
<dbReference type="UniPathway" id="UPA00545">
    <property type="reaction ID" value="UER00823"/>
</dbReference>
<dbReference type="InterPro" id="IPR000070">
    <property type="entry name" value="Pectinesterase_cat"/>
</dbReference>
<dbReference type="InterPro" id="IPR012334">
    <property type="entry name" value="Pectin_lyas_fold"/>
</dbReference>
<dbReference type="GO" id="GO:0045490">
    <property type="term" value="P:pectin catabolic process"/>
    <property type="evidence" value="ECO:0007669"/>
    <property type="project" value="UniProtKB-UniPathway"/>
</dbReference>
<reference evidence="7" key="1">
    <citation type="submission" date="2020-03" db="EMBL/GenBank/DDBJ databases">
        <title>Castanea mollissima Vanexum genome sequencing.</title>
        <authorList>
            <person name="Staton M."/>
        </authorList>
    </citation>
    <scope>NUCLEOTIDE SEQUENCE</scope>
    <source>
        <tissue evidence="7">Leaf</tissue>
    </source>
</reference>
<dbReference type="Pfam" id="PF01095">
    <property type="entry name" value="Pectinesterase"/>
    <property type="match status" value="1"/>
</dbReference>
<dbReference type="Proteomes" id="UP000737018">
    <property type="component" value="Unassembled WGS sequence"/>
</dbReference>
<dbReference type="PANTHER" id="PTHR31707">
    <property type="entry name" value="PECTINESTERASE"/>
    <property type="match status" value="1"/>
</dbReference>
<keyword evidence="3" id="KW-0134">Cell wall</keyword>
<gene>
    <name evidence="7" type="ORF">CMV_001677</name>
</gene>
<dbReference type="Gene3D" id="2.160.20.10">
    <property type="entry name" value="Single-stranded right-handed beta-helix, Pectin lyase-like"/>
    <property type="match status" value="1"/>
</dbReference>